<reference evidence="1" key="1">
    <citation type="submission" date="2018-02" db="EMBL/GenBank/DDBJ databases">
        <title>Rhizophora mucronata_Transcriptome.</title>
        <authorList>
            <person name="Meera S.P."/>
            <person name="Sreeshan A."/>
            <person name="Augustine A."/>
        </authorList>
    </citation>
    <scope>NUCLEOTIDE SEQUENCE</scope>
    <source>
        <tissue evidence="1">Leaf</tissue>
    </source>
</reference>
<sequence>MIDVRDMFGFCVLFRKRRGLVSFQCFWS</sequence>
<name>A0A2P2QEL4_RHIMU</name>
<accession>A0A2P2QEL4</accession>
<proteinExistence type="predicted"/>
<organism evidence="1">
    <name type="scientific">Rhizophora mucronata</name>
    <name type="common">Asiatic mangrove</name>
    <dbReference type="NCBI Taxonomy" id="61149"/>
    <lineage>
        <taxon>Eukaryota</taxon>
        <taxon>Viridiplantae</taxon>
        <taxon>Streptophyta</taxon>
        <taxon>Embryophyta</taxon>
        <taxon>Tracheophyta</taxon>
        <taxon>Spermatophyta</taxon>
        <taxon>Magnoliopsida</taxon>
        <taxon>eudicotyledons</taxon>
        <taxon>Gunneridae</taxon>
        <taxon>Pentapetalae</taxon>
        <taxon>rosids</taxon>
        <taxon>fabids</taxon>
        <taxon>Malpighiales</taxon>
        <taxon>Rhizophoraceae</taxon>
        <taxon>Rhizophora</taxon>
    </lineage>
</organism>
<dbReference type="AlphaFoldDB" id="A0A2P2QEL4"/>
<protein>
    <submittedName>
        <fullName evidence="1">Uncharacterized protein</fullName>
    </submittedName>
</protein>
<evidence type="ECO:0000313" key="1">
    <source>
        <dbReference type="EMBL" id="MBX65442.1"/>
    </source>
</evidence>
<dbReference type="EMBL" id="GGEC01084958">
    <property type="protein sequence ID" value="MBX65442.1"/>
    <property type="molecule type" value="Transcribed_RNA"/>
</dbReference>